<dbReference type="Gene3D" id="3.10.580.10">
    <property type="entry name" value="CBS-domain"/>
    <property type="match status" value="1"/>
</dbReference>
<proteinExistence type="inferred from homology"/>
<evidence type="ECO:0000256" key="4">
    <source>
        <dbReference type="ARBA" id="ARBA00022692"/>
    </source>
</evidence>
<dbReference type="SMART" id="SM00116">
    <property type="entry name" value="CBS"/>
    <property type="match status" value="2"/>
</dbReference>
<organism evidence="12 13">
    <name type="scientific">Propionimicrobium lymphophilum ACS-093-V-SCH5</name>
    <dbReference type="NCBI Taxonomy" id="883161"/>
    <lineage>
        <taxon>Bacteria</taxon>
        <taxon>Bacillati</taxon>
        <taxon>Actinomycetota</taxon>
        <taxon>Actinomycetes</taxon>
        <taxon>Propionibacteriales</taxon>
        <taxon>Propionibacteriaceae</taxon>
        <taxon>Propionimicrobium</taxon>
    </lineage>
</organism>
<evidence type="ECO:0000256" key="7">
    <source>
        <dbReference type="ARBA" id="ARBA00023122"/>
    </source>
</evidence>
<keyword evidence="7 9" id="KW-0129">CBS domain</keyword>
<dbReference type="InterPro" id="IPR046342">
    <property type="entry name" value="CBS_dom_sf"/>
</dbReference>
<dbReference type="STRING" id="883161.HMPREF9306_01479"/>
<dbReference type="Proteomes" id="UP000014417">
    <property type="component" value="Unassembled WGS sequence"/>
</dbReference>
<evidence type="ECO:0000256" key="6">
    <source>
        <dbReference type="ARBA" id="ARBA00022989"/>
    </source>
</evidence>
<dbReference type="OrthoDB" id="110231at2"/>
<dbReference type="PROSITE" id="PS51371">
    <property type="entry name" value="CBS"/>
    <property type="match status" value="2"/>
</dbReference>
<dbReference type="InterPro" id="IPR016169">
    <property type="entry name" value="FAD-bd_PCMH_sub2"/>
</dbReference>
<dbReference type="GO" id="GO:0050660">
    <property type="term" value="F:flavin adenine dinucleotide binding"/>
    <property type="evidence" value="ECO:0007669"/>
    <property type="project" value="InterPro"/>
</dbReference>
<feature type="transmembrane region" description="Helical" evidence="10">
    <location>
        <begin position="6"/>
        <end position="25"/>
    </location>
</feature>
<dbReference type="InterPro" id="IPR044751">
    <property type="entry name" value="Ion_transp-like_CBS"/>
</dbReference>
<reference evidence="12 13" key="1">
    <citation type="submission" date="2013-04" db="EMBL/GenBank/DDBJ databases">
        <title>The Genome Sequence of Propionimicrobium lymphophilum ACS-093-V-SCH5.</title>
        <authorList>
            <consortium name="The Broad Institute Genomics Platform"/>
            <person name="Earl A."/>
            <person name="Ward D."/>
            <person name="Feldgarden M."/>
            <person name="Gevers D."/>
            <person name="Saerens B."/>
            <person name="Vaneechoutte M."/>
            <person name="Walker B."/>
            <person name="Young S."/>
            <person name="Zeng Q."/>
            <person name="Gargeya S."/>
            <person name="Fitzgerald M."/>
            <person name="Haas B."/>
            <person name="Abouelleil A."/>
            <person name="Allen A.W."/>
            <person name="Alvarado L."/>
            <person name="Arachchi H.M."/>
            <person name="Berlin A.M."/>
            <person name="Chapman S.B."/>
            <person name="Gainer-Dewar J."/>
            <person name="Goldberg J."/>
            <person name="Griggs A."/>
            <person name="Gujja S."/>
            <person name="Hansen M."/>
            <person name="Howarth C."/>
            <person name="Imamovic A."/>
            <person name="Ireland A."/>
            <person name="Larimer J."/>
            <person name="McCowan C."/>
            <person name="Murphy C."/>
            <person name="Pearson M."/>
            <person name="Poon T.W."/>
            <person name="Priest M."/>
            <person name="Roberts A."/>
            <person name="Saif S."/>
            <person name="Shea T."/>
            <person name="Sisk P."/>
            <person name="Sykes S."/>
            <person name="Wortman J."/>
            <person name="Nusbaum C."/>
            <person name="Birren B."/>
        </authorList>
    </citation>
    <scope>NUCLEOTIDE SEQUENCE [LARGE SCALE GENOMIC DNA]</scope>
    <source>
        <strain evidence="12 13">ACS-093-V-SCH5</strain>
    </source>
</reference>
<dbReference type="InterPro" id="IPR002550">
    <property type="entry name" value="CNNM"/>
</dbReference>
<dbReference type="InterPro" id="IPR005170">
    <property type="entry name" value="Transptr-assoc_dom"/>
</dbReference>
<keyword evidence="5" id="KW-0677">Repeat</keyword>
<dbReference type="EMBL" id="AGZR01000009">
    <property type="protein sequence ID" value="EPD31922.1"/>
    <property type="molecule type" value="Genomic_DNA"/>
</dbReference>
<evidence type="ECO:0000256" key="9">
    <source>
        <dbReference type="PROSITE-ProRule" id="PRU00703"/>
    </source>
</evidence>
<keyword evidence="4 10" id="KW-0812">Transmembrane</keyword>
<dbReference type="Pfam" id="PF00571">
    <property type="entry name" value="CBS"/>
    <property type="match status" value="2"/>
</dbReference>
<dbReference type="PATRIC" id="fig|883161.3.peg.1467"/>
<evidence type="ECO:0000256" key="10">
    <source>
        <dbReference type="SAM" id="Phobius"/>
    </source>
</evidence>
<dbReference type="HOGENOM" id="CLU_015237_4_2_11"/>
<comment type="similarity">
    <text evidence="2">Belongs to the UPF0053 family.</text>
</comment>
<evidence type="ECO:0000256" key="5">
    <source>
        <dbReference type="ARBA" id="ARBA00022737"/>
    </source>
</evidence>
<dbReference type="Pfam" id="PF01595">
    <property type="entry name" value="CNNM"/>
    <property type="match status" value="1"/>
</dbReference>
<comment type="caution">
    <text evidence="12">The sequence shown here is derived from an EMBL/GenBank/DDBJ whole genome shotgun (WGS) entry which is preliminary data.</text>
</comment>
<dbReference type="SUPFAM" id="SSF56176">
    <property type="entry name" value="FAD-binding/transporter-associated domain-like"/>
    <property type="match status" value="1"/>
</dbReference>
<keyword evidence="13" id="KW-1185">Reference proteome</keyword>
<dbReference type="InterPro" id="IPR036318">
    <property type="entry name" value="FAD-bd_PCMH-like_sf"/>
</dbReference>
<feature type="transmembrane region" description="Helical" evidence="10">
    <location>
        <begin position="91"/>
        <end position="113"/>
    </location>
</feature>
<dbReference type="FunFam" id="3.10.580.10:FF:000002">
    <property type="entry name" value="Magnesium/cobalt efflux protein CorC"/>
    <property type="match status" value="1"/>
</dbReference>
<feature type="domain" description="CBS" evidence="11">
    <location>
        <begin position="198"/>
        <end position="258"/>
    </location>
</feature>
<evidence type="ECO:0000256" key="3">
    <source>
        <dbReference type="ARBA" id="ARBA00022475"/>
    </source>
</evidence>
<evidence type="ECO:0000256" key="8">
    <source>
        <dbReference type="ARBA" id="ARBA00023136"/>
    </source>
</evidence>
<gene>
    <name evidence="12" type="ORF">HMPREF9306_01479</name>
</gene>
<dbReference type="AlphaFoldDB" id="S2WGZ6"/>
<dbReference type="Pfam" id="PF03471">
    <property type="entry name" value="CorC_HlyC"/>
    <property type="match status" value="1"/>
</dbReference>
<evidence type="ECO:0000313" key="12">
    <source>
        <dbReference type="EMBL" id="EPD31922.1"/>
    </source>
</evidence>
<keyword evidence="6 10" id="KW-1133">Transmembrane helix</keyword>
<dbReference type="RefSeq" id="WP_016456304.1">
    <property type="nucleotide sequence ID" value="NZ_KE150269.1"/>
</dbReference>
<dbReference type="GO" id="GO:0005886">
    <property type="term" value="C:plasma membrane"/>
    <property type="evidence" value="ECO:0007669"/>
    <property type="project" value="UniProtKB-SubCell"/>
</dbReference>
<sequence>MSLNQWIWLGLAVVFSFLAFLVMTVDTALSSMTKARVDVFVEEGRKNAPKLKEILEDPAPTLTAVTLLRVVFEIVTCVLFAMLVFSLADALLLRLLITIAVLSIVSFTMWWTAPRTLGKLHDEKLALGCVKLIGFVSSLIWPIGQLLIWITNALTPGPGWTDGPASPEAEKIEVASDGEREMIRSVFELGDTLVREVMVPRTDVVFIEQEKSIGQGLSLALRSGFSRIPVVVNDLDDIVGVLYVKDAMSRVYCEPEKQRTQTVGEVMREPKYVPDSKPIDELLREMQLTRNHMVVVVDEFGGTSGLATIEDLIEEIVGEITDEYDSEPDLAQEVEPGLWRVSARMPIDDTGALFDLEVDDEDVETIGGLLAKELNMVPIPGSSITWNGLELTAERATARRHQIDTILVRKLEPQEETEEE</sequence>
<evidence type="ECO:0000256" key="2">
    <source>
        <dbReference type="ARBA" id="ARBA00006337"/>
    </source>
</evidence>
<dbReference type="CDD" id="cd04590">
    <property type="entry name" value="CBS_pair_CorC_HlyC_assoc"/>
    <property type="match status" value="1"/>
</dbReference>
<dbReference type="PANTHER" id="PTHR22777:SF32">
    <property type="entry name" value="UPF0053 INNER MEMBRANE PROTEIN YFJD"/>
    <property type="match status" value="1"/>
</dbReference>
<evidence type="ECO:0000256" key="1">
    <source>
        <dbReference type="ARBA" id="ARBA00004651"/>
    </source>
</evidence>
<feature type="transmembrane region" description="Helical" evidence="10">
    <location>
        <begin position="62"/>
        <end position="85"/>
    </location>
</feature>
<evidence type="ECO:0000259" key="11">
    <source>
        <dbReference type="PROSITE" id="PS51371"/>
    </source>
</evidence>
<feature type="domain" description="CBS" evidence="11">
    <location>
        <begin position="266"/>
        <end position="323"/>
    </location>
</feature>
<evidence type="ECO:0000313" key="13">
    <source>
        <dbReference type="Proteomes" id="UP000014417"/>
    </source>
</evidence>
<dbReference type="InterPro" id="IPR000644">
    <property type="entry name" value="CBS_dom"/>
</dbReference>
<comment type="subcellular location">
    <subcellularLocation>
        <location evidence="1">Cell membrane</location>
        <topology evidence="1">Multi-pass membrane protein</topology>
    </subcellularLocation>
</comment>
<name>S2WGZ6_9ACTN</name>
<dbReference type="Gene3D" id="3.30.465.10">
    <property type="match status" value="1"/>
</dbReference>
<dbReference type="SMART" id="SM01091">
    <property type="entry name" value="CorC_HlyC"/>
    <property type="match status" value="1"/>
</dbReference>
<dbReference type="SUPFAM" id="SSF54631">
    <property type="entry name" value="CBS-domain pair"/>
    <property type="match status" value="1"/>
</dbReference>
<keyword evidence="8 10" id="KW-0472">Membrane</keyword>
<dbReference type="PANTHER" id="PTHR22777">
    <property type="entry name" value="HEMOLYSIN-RELATED"/>
    <property type="match status" value="1"/>
</dbReference>
<keyword evidence="3" id="KW-1003">Cell membrane</keyword>
<accession>S2WGZ6</accession>
<protein>
    <recommendedName>
        <fullName evidence="11">CBS domain-containing protein</fullName>
    </recommendedName>
</protein>